<dbReference type="GO" id="GO:0016787">
    <property type="term" value="F:hydrolase activity"/>
    <property type="evidence" value="ECO:0007669"/>
    <property type="project" value="UniProtKB-KW"/>
</dbReference>
<reference evidence="3" key="1">
    <citation type="journal article" date="2007" name="ISME J.">
        <title>Fosmids of novel marine Planctomycetes from the Namibian and Oregon coast upwelling systems and their cross-comparison with planctomycete genomes.</title>
        <authorList>
            <person name="Woebken D."/>
            <person name="Teeling H."/>
            <person name="Wecker P."/>
            <person name="Dumitriu A."/>
            <person name="Kostadinov I."/>
            <person name="DeLong E.F."/>
            <person name="Amann R."/>
            <person name="Gloeckner F.O."/>
        </authorList>
    </citation>
    <scope>NUCLEOTIDE SEQUENCE</scope>
</reference>
<protein>
    <submittedName>
        <fullName evidence="3">Amidohydrolase 2 family protein</fullName>
    </submittedName>
</protein>
<evidence type="ECO:0000313" key="3">
    <source>
        <dbReference type="EMBL" id="ABX10621.1"/>
    </source>
</evidence>
<dbReference type="SUPFAM" id="SSF51556">
    <property type="entry name" value="Metallo-dependent hydrolases"/>
    <property type="match status" value="1"/>
</dbReference>
<dbReference type="PANTHER" id="PTHR21240">
    <property type="entry name" value="2-AMINO-3-CARBOXYLMUCONATE-6-SEMIALDEHYDE DECARBOXYLASE"/>
    <property type="match status" value="1"/>
</dbReference>
<dbReference type="GO" id="GO:0019748">
    <property type="term" value="P:secondary metabolic process"/>
    <property type="evidence" value="ECO:0007669"/>
    <property type="project" value="TreeGrafter"/>
</dbReference>
<dbReference type="InterPro" id="IPR032466">
    <property type="entry name" value="Metal_Hydrolase"/>
</dbReference>
<gene>
    <name evidence="3" type="ORF">6N14_28</name>
</gene>
<dbReference type="Gene3D" id="3.20.20.140">
    <property type="entry name" value="Metal-dependent hydrolases"/>
    <property type="match status" value="1"/>
</dbReference>
<dbReference type="GO" id="GO:0016831">
    <property type="term" value="F:carboxy-lyase activity"/>
    <property type="evidence" value="ECO:0007669"/>
    <property type="project" value="InterPro"/>
</dbReference>
<keyword evidence="3" id="KW-0378">Hydrolase</keyword>
<proteinExistence type="predicted"/>
<dbReference type="GO" id="GO:0005737">
    <property type="term" value="C:cytoplasm"/>
    <property type="evidence" value="ECO:0007669"/>
    <property type="project" value="TreeGrafter"/>
</dbReference>
<dbReference type="InterPro" id="IPR006680">
    <property type="entry name" value="Amidohydro-rel"/>
</dbReference>
<dbReference type="PANTHER" id="PTHR21240:SF28">
    <property type="entry name" value="ISO-OROTATE DECARBOXYLASE (EUROFUNG)"/>
    <property type="match status" value="1"/>
</dbReference>
<organism evidence="3">
    <name type="scientific">uncultured planctomycete 6N14</name>
    <dbReference type="NCBI Taxonomy" id="455069"/>
    <lineage>
        <taxon>Bacteria</taxon>
        <taxon>Pseudomonadati</taxon>
        <taxon>Planctomycetota</taxon>
        <taxon>Planctomycetia</taxon>
        <taxon>Planctomycetales</taxon>
        <taxon>environmental samples</taxon>
    </lineage>
</organism>
<name>A9LGV0_9BACT</name>
<accession>A9LGV0</accession>
<evidence type="ECO:0000259" key="2">
    <source>
        <dbReference type="Pfam" id="PF04909"/>
    </source>
</evidence>
<keyword evidence="1" id="KW-0456">Lyase</keyword>
<evidence type="ECO:0000256" key="1">
    <source>
        <dbReference type="ARBA" id="ARBA00023239"/>
    </source>
</evidence>
<dbReference type="AlphaFoldDB" id="A9LGV0"/>
<sequence>MLVAWPPSVWCSVGSCESLFTLGFDSCDVWKRRTNLLPPCLLCKKQCDLSEVFRVLIVAKIWQLRCQVVLALFLIFQGAVVAQDPSVAESLDGREGRQLLLKNFRPQMQLKVAEHPRTKAAFPVVDVHTHFFYKLRSSQQALDDYVAVMDRNRIAVCASLDGSLNGRLEEHVKFLWSKYKDRFVIFANVDWRGDGTEDNPASWACHRAGFAERTAKELAAAVESGVSGLKLFKRFGLEYRNPDGSLIDVDDARFDPIWQACGELGIPVIIHTADPAAFFEPIDETNERWEELSRHPDWSFHGEDFPSRDELLEARNRVIGRHPKTKFIGAHVANHSEDLSVVSGWLEKYPNLYIETASRISELGRQPFTARKFLIQHSERILFGTDGPWPEARLNINWRFFETQDESFAYSEKVPPPQGMWQIHGLNLPDAVLKQLYFENACRLIPGVKTRLMKYRQIESEEVKP</sequence>
<dbReference type="InterPro" id="IPR032465">
    <property type="entry name" value="ACMSD"/>
</dbReference>
<dbReference type="Pfam" id="PF04909">
    <property type="entry name" value="Amidohydro_2"/>
    <property type="match status" value="1"/>
</dbReference>
<dbReference type="EMBL" id="EF591885">
    <property type="protein sequence ID" value="ABX10621.1"/>
    <property type="molecule type" value="Genomic_DNA"/>
</dbReference>
<feature type="domain" description="Amidohydrolase-related" evidence="2">
    <location>
        <begin position="125"/>
        <end position="444"/>
    </location>
</feature>